<evidence type="ECO:0000256" key="4">
    <source>
        <dbReference type="ARBA" id="ARBA00022723"/>
    </source>
</evidence>
<reference evidence="10 11" key="1">
    <citation type="journal article" date="2012" name="Proc. Natl. Acad. Sci. U.S.A.">
        <title>Comparative genomics of Ceriporiopsis subvermispora and Phanerochaete chrysosporium provide insight into selective ligninolysis.</title>
        <authorList>
            <person name="Fernandez-Fueyo E."/>
            <person name="Ruiz-Duenas F.J."/>
            <person name="Ferreira P."/>
            <person name="Floudas D."/>
            <person name="Hibbett D.S."/>
            <person name="Canessa P."/>
            <person name="Larrondo L.F."/>
            <person name="James T.Y."/>
            <person name="Seelenfreund D."/>
            <person name="Lobos S."/>
            <person name="Polanco R."/>
            <person name="Tello M."/>
            <person name="Honda Y."/>
            <person name="Watanabe T."/>
            <person name="Watanabe T."/>
            <person name="Ryu J.S."/>
            <person name="Kubicek C.P."/>
            <person name="Schmoll M."/>
            <person name="Gaskell J."/>
            <person name="Hammel K.E."/>
            <person name="St John F.J."/>
            <person name="Vanden Wymelenberg A."/>
            <person name="Sabat G."/>
            <person name="Splinter BonDurant S."/>
            <person name="Syed K."/>
            <person name="Yadav J.S."/>
            <person name="Doddapaneni H."/>
            <person name="Subramanian V."/>
            <person name="Lavin J.L."/>
            <person name="Oguiza J.A."/>
            <person name="Perez G."/>
            <person name="Pisabarro A.G."/>
            <person name="Ramirez L."/>
            <person name="Santoyo F."/>
            <person name="Master E."/>
            <person name="Coutinho P.M."/>
            <person name="Henrissat B."/>
            <person name="Lombard V."/>
            <person name="Magnuson J.K."/>
            <person name="Kuees U."/>
            <person name="Hori C."/>
            <person name="Igarashi K."/>
            <person name="Samejima M."/>
            <person name="Held B.W."/>
            <person name="Barry K.W."/>
            <person name="LaButti K.M."/>
            <person name="Lapidus A."/>
            <person name="Lindquist E.A."/>
            <person name="Lucas S.M."/>
            <person name="Riley R."/>
            <person name="Salamov A.A."/>
            <person name="Hoffmeister D."/>
            <person name="Schwenk D."/>
            <person name="Hadar Y."/>
            <person name="Yarden O."/>
            <person name="de Vries R.P."/>
            <person name="Wiebenga A."/>
            <person name="Stenlid J."/>
            <person name="Eastwood D."/>
            <person name="Grigoriev I.V."/>
            <person name="Berka R.M."/>
            <person name="Blanchette R.A."/>
            <person name="Kersten P."/>
            <person name="Martinez A.T."/>
            <person name="Vicuna R."/>
            <person name="Cullen D."/>
        </authorList>
    </citation>
    <scope>NUCLEOTIDE SEQUENCE [LARGE SCALE GENOMIC DNA]</scope>
    <source>
        <strain evidence="10 11">B</strain>
    </source>
</reference>
<keyword evidence="11" id="KW-1185">Reference proteome</keyword>
<dbReference type="HOGENOM" id="CLU_050230_1_0_1"/>
<keyword evidence="8" id="KW-1133">Transmembrane helix</keyword>
<feature type="transmembrane region" description="Helical" evidence="8">
    <location>
        <begin position="20"/>
        <end position="44"/>
    </location>
</feature>
<dbReference type="STRING" id="914234.M2PKR8"/>
<evidence type="ECO:0000313" key="11">
    <source>
        <dbReference type="Proteomes" id="UP000016930"/>
    </source>
</evidence>
<evidence type="ECO:0000256" key="6">
    <source>
        <dbReference type="ARBA" id="ARBA00023004"/>
    </source>
</evidence>
<evidence type="ECO:0000256" key="1">
    <source>
        <dbReference type="ARBA" id="ARBA00001970"/>
    </source>
</evidence>
<keyword evidence="2 10" id="KW-0575">Peroxidase</keyword>
<dbReference type="GO" id="GO:0046872">
    <property type="term" value="F:metal ion binding"/>
    <property type="evidence" value="ECO:0007669"/>
    <property type="project" value="UniProtKB-KW"/>
</dbReference>
<dbReference type="OrthoDB" id="407298at2759"/>
<keyword evidence="8" id="KW-0812">Transmembrane</keyword>
<evidence type="ECO:0000259" key="9">
    <source>
        <dbReference type="PROSITE" id="PS51405"/>
    </source>
</evidence>
<protein>
    <submittedName>
        <fullName evidence="10">Heme-thiolate peroxidase</fullName>
    </submittedName>
</protein>
<dbReference type="Proteomes" id="UP000016930">
    <property type="component" value="Unassembled WGS sequence"/>
</dbReference>
<name>M2PKR8_CERS8</name>
<accession>M2PKR8</accession>
<evidence type="ECO:0000256" key="7">
    <source>
        <dbReference type="ARBA" id="ARBA00025795"/>
    </source>
</evidence>
<dbReference type="Gene3D" id="1.10.489.10">
    <property type="entry name" value="Chloroperoxidase-like"/>
    <property type="match status" value="1"/>
</dbReference>
<dbReference type="InterPro" id="IPR000028">
    <property type="entry name" value="Chloroperoxidase"/>
</dbReference>
<evidence type="ECO:0000256" key="5">
    <source>
        <dbReference type="ARBA" id="ARBA00023002"/>
    </source>
</evidence>
<feature type="domain" description="Heme haloperoxidase family profile" evidence="9">
    <location>
        <begin position="63"/>
        <end position="269"/>
    </location>
</feature>
<dbReference type="EMBL" id="KB445797">
    <property type="protein sequence ID" value="EMD36879.1"/>
    <property type="molecule type" value="Genomic_DNA"/>
</dbReference>
<keyword evidence="8" id="KW-0472">Membrane</keyword>
<keyword evidence="3" id="KW-0349">Heme</keyword>
<dbReference type="PANTHER" id="PTHR33577">
    <property type="entry name" value="STERIGMATOCYSTIN BIOSYNTHESIS PEROXIDASE STCC-RELATED"/>
    <property type="match status" value="1"/>
</dbReference>
<evidence type="ECO:0000313" key="10">
    <source>
        <dbReference type="EMBL" id="EMD36879.1"/>
    </source>
</evidence>
<keyword evidence="4" id="KW-0479">Metal-binding</keyword>
<proteinExistence type="inferred from homology"/>
<dbReference type="AlphaFoldDB" id="M2PKR8"/>
<dbReference type="PANTHER" id="PTHR33577:SF18">
    <property type="entry name" value="HEME HALOPEROXIDASE FAMILY PROFILE DOMAIN-CONTAINING PROTEIN"/>
    <property type="match status" value="1"/>
</dbReference>
<keyword evidence="6" id="KW-0408">Iron</keyword>
<keyword evidence="5" id="KW-0560">Oxidoreductase</keyword>
<dbReference type="GO" id="GO:0004601">
    <property type="term" value="F:peroxidase activity"/>
    <property type="evidence" value="ECO:0007669"/>
    <property type="project" value="UniProtKB-KW"/>
</dbReference>
<evidence type="ECO:0000256" key="8">
    <source>
        <dbReference type="SAM" id="Phobius"/>
    </source>
</evidence>
<dbReference type="SUPFAM" id="SSF47571">
    <property type="entry name" value="Cloroperoxidase"/>
    <property type="match status" value="1"/>
</dbReference>
<dbReference type="Pfam" id="PF01328">
    <property type="entry name" value="Peroxidase_2"/>
    <property type="match status" value="1"/>
</dbReference>
<dbReference type="InterPro" id="IPR036851">
    <property type="entry name" value="Chloroperoxidase-like_sf"/>
</dbReference>
<gene>
    <name evidence="10" type="primary">HTP4</name>
    <name evidence="10" type="ORF">CERSUDRAFT_114799</name>
</gene>
<comment type="similarity">
    <text evidence="7">Belongs to the chloroperoxidase family.</text>
</comment>
<sequence>MYDSFAVIALRRISLGLLDALYNVVLNAGVMIWDVGLTLINVVLPSRPAGRVVPAGAKGAGGVWPAYEAPAPSDSRCSCPALNALANHGILPHSGRDITFRELNAAVRASYNFAPSFCFFVPNYIAGVLGRSYWTGKFDLSDIDVHNGIEHDASLARVDSFHSNDQGKVCATLVQDLLSSGTGAGGNLTTHDLSRALGRRRTHARNNNPQYSCSLFHKLFGSSNSATLLRIFGGSTKDLQPILLEERLPDGWQPSERHQMGLTLTAFQPTVLSIELGIKEEVDGSLSGQGTEKAKVQ</sequence>
<comment type="cofactor">
    <cofactor evidence="1">
        <name>heme b</name>
        <dbReference type="ChEBI" id="CHEBI:60344"/>
    </cofactor>
</comment>
<evidence type="ECO:0000256" key="3">
    <source>
        <dbReference type="ARBA" id="ARBA00022617"/>
    </source>
</evidence>
<evidence type="ECO:0000256" key="2">
    <source>
        <dbReference type="ARBA" id="ARBA00022559"/>
    </source>
</evidence>
<organism evidence="10 11">
    <name type="scientific">Ceriporiopsis subvermispora (strain B)</name>
    <name type="common">White-rot fungus</name>
    <name type="synonym">Gelatoporia subvermispora</name>
    <dbReference type="NCBI Taxonomy" id="914234"/>
    <lineage>
        <taxon>Eukaryota</taxon>
        <taxon>Fungi</taxon>
        <taxon>Dikarya</taxon>
        <taxon>Basidiomycota</taxon>
        <taxon>Agaricomycotina</taxon>
        <taxon>Agaricomycetes</taxon>
        <taxon>Polyporales</taxon>
        <taxon>Gelatoporiaceae</taxon>
        <taxon>Gelatoporia</taxon>
    </lineage>
</organism>
<dbReference type="PROSITE" id="PS51405">
    <property type="entry name" value="HEME_HALOPEROXIDASE"/>
    <property type="match status" value="1"/>
</dbReference>